<proteinExistence type="predicted"/>
<protein>
    <recommendedName>
        <fullName evidence="3">DUF4412 domain-containing protein</fullName>
    </recommendedName>
</protein>
<reference evidence="1" key="1">
    <citation type="submission" date="2021-04" db="EMBL/GenBank/DDBJ databases">
        <authorList>
            <person name="Rodrigo-Torres L."/>
            <person name="Arahal R. D."/>
            <person name="Lucena T."/>
        </authorList>
    </citation>
    <scope>NUCLEOTIDE SEQUENCE</scope>
    <source>
        <strain evidence="1">AS29M-1</strain>
    </source>
</reference>
<dbReference type="EMBL" id="OU015584">
    <property type="protein sequence ID" value="CAG5083587.1"/>
    <property type="molecule type" value="Genomic_DNA"/>
</dbReference>
<dbReference type="AlphaFoldDB" id="A0A916NBN3"/>
<organism evidence="1 2">
    <name type="scientific">Parvicella tangerina</name>
    <dbReference type="NCBI Taxonomy" id="2829795"/>
    <lineage>
        <taxon>Bacteria</taxon>
        <taxon>Pseudomonadati</taxon>
        <taxon>Bacteroidota</taxon>
        <taxon>Flavobacteriia</taxon>
        <taxon>Flavobacteriales</taxon>
        <taxon>Parvicellaceae</taxon>
        <taxon>Parvicella</taxon>
    </lineage>
</organism>
<keyword evidence="2" id="KW-1185">Reference proteome</keyword>
<gene>
    <name evidence="1" type="ORF">CRYO30217_02237</name>
</gene>
<accession>A0A916NBN3</accession>
<dbReference type="Proteomes" id="UP000683507">
    <property type="component" value="Chromosome"/>
</dbReference>
<evidence type="ECO:0000313" key="2">
    <source>
        <dbReference type="Proteomes" id="UP000683507"/>
    </source>
</evidence>
<evidence type="ECO:0000313" key="1">
    <source>
        <dbReference type="EMBL" id="CAG5083587.1"/>
    </source>
</evidence>
<name>A0A916NBN3_9FLAO</name>
<sequence>MLKHVKRTLWGVVTTLVMIALILVQSSCGGEAESEETKPTIKEGKVYYSLTYPYYTDEFMVVLLPDVMTMEFKNNVYKNTVSKGGLFTTTLISDCNNKELVLMLDFGSKKIYTKLDSVLIKDYLKNYPIPDLLSIPTSDSLGGLHCKKYQAVYEKLEDGYDCEIYTTDEIDIDGSNWCNPFSELPGVMLEYEVSQYGLVTRMKADSVSKVSVADDAFVVPGDFKEVSLEQMLFQMEEIFKQVIE</sequence>
<evidence type="ECO:0008006" key="3">
    <source>
        <dbReference type="Google" id="ProtNLM"/>
    </source>
</evidence>
<dbReference type="KEGG" id="ptan:CRYO30217_02237"/>